<reference evidence="2" key="1">
    <citation type="submission" date="2011-11" db="EMBL/GenBank/DDBJ databases">
        <title>Complete sequence of Desulfosporosinus orientis DSM 765.</title>
        <authorList>
            <person name="Lucas S."/>
            <person name="Han J."/>
            <person name="Lapidus A."/>
            <person name="Cheng J.-F."/>
            <person name="Goodwin L."/>
            <person name="Pitluck S."/>
            <person name="Peters L."/>
            <person name="Ovchinnikova G."/>
            <person name="Teshima H."/>
            <person name="Detter J.C."/>
            <person name="Han C."/>
            <person name="Tapia R."/>
            <person name="Land M."/>
            <person name="Hauser L."/>
            <person name="Kyrpides N."/>
            <person name="Ivanova N."/>
            <person name="Pagani I."/>
            <person name="Pester M."/>
            <person name="Spring S."/>
            <person name="Ollivier B."/>
            <person name="Rattei T."/>
            <person name="Klenk H.-P."/>
            <person name="Wagner M."/>
            <person name="Loy A."/>
            <person name="Woyke T."/>
        </authorList>
    </citation>
    <scope>NUCLEOTIDE SEQUENCE [LARGE SCALE GENOMIC DNA]</scope>
    <source>
        <strain evidence="2">ATCC 19365 / DSM 765 / NCIMB 8382 / VKM B-1628</strain>
    </source>
</reference>
<evidence type="ECO:0000313" key="2">
    <source>
        <dbReference type="Proteomes" id="UP000006346"/>
    </source>
</evidence>
<dbReference type="HOGENOM" id="CLU_049301_16_2_9"/>
<organism evidence="1 2">
    <name type="scientific">Desulfosporosinus orientis (strain ATCC 19365 / DSM 765 / NCIMB 8382 / VKM B-1628 / Singapore I)</name>
    <name type="common">Desulfotomaculum orientis</name>
    <dbReference type="NCBI Taxonomy" id="768706"/>
    <lineage>
        <taxon>Bacteria</taxon>
        <taxon>Bacillati</taxon>
        <taxon>Bacillota</taxon>
        <taxon>Clostridia</taxon>
        <taxon>Eubacteriales</taxon>
        <taxon>Desulfitobacteriaceae</taxon>
        <taxon>Desulfosporosinus</taxon>
    </lineage>
</organism>
<name>G7W611_DESOD</name>
<dbReference type="CDD" id="cd00293">
    <property type="entry name" value="USP-like"/>
    <property type="match status" value="1"/>
</dbReference>
<dbReference type="PATRIC" id="fig|768706.3.peg.1751"/>
<gene>
    <name evidence="1" type="ordered locus">Desor_1748</name>
</gene>
<accession>G7W611</accession>
<dbReference type="EMBL" id="CP003108">
    <property type="protein sequence ID" value="AET67387.1"/>
    <property type="molecule type" value="Genomic_DNA"/>
</dbReference>
<evidence type="ECO:0000313" key="1">
    <source>
        <dbReference type="EMBL" id="AET67387.1"/>
    </source>
</evidence>
<dbReference type="RefSeq" id="WP_014184206.1">
    <property type="nucleotide sequence ID" value="NC_016584.1"/>
</dbReference>
<protein>
    <submittedName>
        <fullName evidence="1">Universal stress protein UspA-like protein</fullName>
    </submittedName>
</protein>
<dbReference type="AlphaFoldDB" id="G7W611"/>
<dbReference type="STRING" id="768706.Desor_1748"/>
<proteinExistence type="predicted"/>
<dbReference type="eggNOG" id="COG0589">
    <property type="taxonomic scope" value="Bacteria"/>
</dbReference>
<dbReference type="OrthoDB" id="9777884at2"/>
<reference evidence="1 2" key="2">
    <citation type="journal article" date="2012" name="J. Bacteriol.">
        <title>Complete genome sequences of Desulfosporosinus orientis DSM765T, Desulfosporosinus youngiae DSM17734T, Desulfosporosinus meridiei DSM13257T, and Desulfosporosinus acidiphilus DSM22704T.</title>
        <authorList>
            <person name="Pester M."/>
            <person name="Brambilla E."/>
            <person name="Alazard D."/>
            <person name="Rattei T."/>
            <person name="Weinmaier T."/>
            <person name="Han J."/>
            <person name="Lucas S."/>
            <person name="Lapidus A."/>
            <person name="Cheng J.F."/>
            <person name="Goodwin L."/>
            <person name="Pitluck S."/>
            <person name="Peters L."/>
            <person name="Ovchinnikova G."/>
            <person name="Teshima H."/>
            <person name="Detter J.C."/>
            <person name="Han C.S."/>
            <person name="Tapia R."/>
            <person name="Land M.L."/>
            <person name="Hauser L."/>
            <person name="Kyrpides N.C."/>
            <person name="Ivanova N.N."/>
            <person name="Pagani I."/>
            <person name="Huntmann M."/>
            <person name="Wei C.L."/>
            <person name="Davenport K.W."/>
            <person name="Daligault H."/>
            <person name="Chain P.S."/>
            <person name="Chen A."/>
            <person name="Mavromatis K."/>
            <person name="Markowitz V."/>
            <person name="Szeto E."/>
            <person name="Mikhailova N."/>
            <person name="Pati A."/>
            <person name="Wagner M."/>
            <person name="Woyke T."/>
            <person name="Ollivier B."/>
            <person name="Klenk H.P."/>
            <person name="Spring S."/>
            <person name="Loy A."/>
        </authorList>
    </citation>
    <scope>NUCLEOTIDE SEQUENCE [LARGE SCALE GENOMIC DNA]</scope>
    <source>
        <strain evidence="2">ATCC 19365 / DSM 765 / NCIMB 8382 / VKM B-1628</strain>
    </source>
</reference>
<dbReference type="Proteomes" id="UP000006346">
    <property type="component" value="Chromosome"/>
</dbReference>
<dbReference type="InterPro" id="IPR014729">
    <property type="entry name" value="Rossmann-like_a/b/a_fold"/>
</dbReference>
<sequence>MNEGKFKVLLYFDDSLPGFFAAVHTAAILKNMPNMHLTVVQVQEGCEDSAITEFTWLDTKDLVNWAIARSSGKGAEGYWPLSTESEWLKRVSERSHTSLKNEYCEILARTNEIFRERAHDVSHLVIYGNPGISNTLEALNQYAAKHAYNLIIMGTRGFNTLKVLFFGCLAGCSPVPMTLVRKLPQGLMKH</sequence>
<dbReference type="Gene3D" id="3.40.50.620">
    <property type="entry name" value="HUPs"/>
    <property type="match status" value="1"/>
</dbReference>
<dbReference type="SUPFAM" id="SSF52402">
    <property type="entry name" value="Adenine nucleotide alpha hydrolases-like"/>
    <property type="match status" value="1"/>
</dbReference>
<dbReference type="KEGG" id="dor:Desor_1748"/>
<keyword evidence="2" id="KW-1185">Reference proteome</keyword>